<dbReference type="Pfam" id="PF25583">
    <property type="entry name" value="WCX"/>
    <property type="match status" value="1"/>
</dbReference>
<dbReference type="AlphaFoldDB" id="E9SD89"/>
<keyword evidence="4" id="KW-1185">Reference proteome</keyword>
<sequence>MEHERIICVLEYLSRYSDENHYVSIKDIQDYVANTGTLSYPAEVTIRRDIDRLTSMGNNIVKKSRDHNKAYYALIDKGFSFNEIRFIVDSISINKFLTSKQKRLLIKKFEGMCSDAEIRQLISRIVLNEQCPSTLDLLENLDKIHRLIGERRKINFEYGKYDESEKQIKYYLKDRDMLPVSVIYFHERFYLKCFNLTDSKWRIYRVDRMKNIVGGNTTQLRLPPDEKYEGFVTDMFAPEYFTSVTLRVRKYLLDEMRENFGYFASIMSDEDSDFVRFHVRVGINQKFYLWLMQFGSGVELAAPAKERAEYLDEVRKMLGAYPEIVVQ</sequence>
<dbReference type="InterPro" id="IPR026881">
    <property type="entry name" value="WYL_dom"/>
</dbReference>
<protein>
    <submittedName>
        <fullName evidence="3">Conserved domain protein</fullName>
    </submittedName>
</protein>
<dbReference type="PANTHER" id="PTHR34580">
    <property type="match status" value="1"/>
</dbReference>
<feature type="domain" description="WYL" evidence="1">
    <location>
        <begin position="139"/>
        <end position="212"/>
    </location>
</feature>
<feature type="domain" description="WCX" evidence="2">
    <location>
        <begin position="243"/>
        <end position="318"/>
    </location>
</feature>
<evidence type="ECO:0000259" key="2">
    <source>
        <dbReference type="Pfam" id="PF25583"/>
    </source>
</evidence>
<dbReference type="EMBL" id="ADKM02000086">
    <property type="protein sequence ID" value="EGC02823.1"/>
    <property type="molecule type" value="Genomic_DNA"/>
</dbReference>
<dbReference type="STRING" id="246199.CUS_6105"/>
<reference evidence="3 4" key="1">
    <citation type="submission" date="2011-02" db="EMBL/GenBank/DDBJ databases">
        <authorList>
            <person name="Nelson K.E."/>
            <person name="Sutton G."/>
            <person name="Torralba M."/>
            <person name="Durkin S."/>
            <person name="Harkins D."/>
            <person name="Montgomery R."/>
            <person name="Ziemer C."/>
            <person name="Klaassens E."/>
            <person name="Ocuiv P."/>
            <person name="Morrison M."/>
        </authorList>
    </citation>
    <scope>NUCLEOTIDE SEQUENCE [LARGE SCALE GENOMIC DNA]</scope>
    <source>
        <strain evidence="3 4">8</strain>
    </source>
</reference>
<dbReference type="PANTHER" id="PTHR34580:SF3">
    <property type="entry name" value="PROTEIN PAFB"/>
    <property type="match status" value="1"/>
</dbReference>
<dbReference type="RefSeq" id="WP_002850227.1">
    <property type="nucleotide sequence ID" value="NZ_ADKM02000086.1"/>
</dbReference>
<proteinExistence type="predicted"/>
<gene>
    <name evidence="3" type="ORF">CUS_6105</name>
</gene>
<dbReference type="OrthoDB" id="9772503at2"/>
<accession>E9SD89</accession>
<dbReference type="Pfam" id="PF13280">
    <property type="entry name" value="WYL"/>
    <property type="match status" value="1"/>
</dbReference>
<organism evidence="3 4">
    <name type="scientific">Ruminococcus albus 8</name>
    <dbReference type="NCBI Taxonomy" id="246199"/>
    <lineage>
        <taxon>Bacteria</taxon>
        <taxon>Bacillati</taxon>
        <taxon>Bacillota</taxon>
        <taxon>Clostridia</taxon>
        <taxon>Eubacteriales</taxon>
        <taxon>Oscillospiraceae</taxon>
        <taxon>Ruminococcus</taxon>
    </lineage>
</organism>
<dbReference type="InterPro" id="IPR051534">
    <property type="entry name" value="CBASS_pafABC_assoc_protein"/>
</dbReference>
<dbReference type="Proteomes" id="UP000004259">
    <property type="component" value="Unassembled WGS sequence"/>
</dbReference>
<dbReference type="eggNOG" id="COG2378">
    <property type="taxonomic scope" value="Bacteria"/>
</dbReference>
<name>E9SD89_RUMAL</name>
<dbReference type="InterPro" id="IPR057727">
    <property type="entry name" value="WCX_dom"/>
</dbReference>
<evidence type="ECO:0000313" key="4">
    <source>
        <dbReference type="Proteomes" id="UP000004259"/>
    </source>
</evidence>
<evidence type="ECO:0000313" key="3">
    <source>
        <dbReference type="EMBL" id="EGC02823.1"/>
    </source>
</evidence>
<comment type="caution">
    <text evidence="3">The sequence shown here is derived from an EMBL/GenBank/DDBJ whole genome shotgun (WGS) entry which is preliminary data.</text>
</comment>
<evidence type="ECO:0000259" key="1">
    <source>
        <dbReference type="Pfam" id="PF13280"/>
    </source>
</evidence>
<dbReference type="PROSITE" id="PS52050">
    <property type="entry name" value="WYL"/>
    <property type="match status" value="1"/>
</dbReference>